<accession>A0A7C9TJC1</accession>
<evidence type="ECO:0000256" key="2">
    <source>
        <dbReference type="ARBA" id="ARBA00022598"/>
    </source>
</evidence>
<dbReference type="RefSeq" id="WP_163456367.1">
    <property type="nucleotide sequence ID" value="NZ_JAAGOH010000004.1"/>
</dbReference>
<evidence type="ECO:0000259" key="9">
    <source>
        <dbReference type="PROSITE" id="PS51987"/>
    </source>
</evidence>
<evidence type="ECO:0000256" key="6">
    <source>
        <dbReference type="PROSITE-ProRule" id="PRU01330"/>
    </source>
</evidence>
<sequence length="451" mass="48665">MHTAETLAALQRTLQDQGLHTLLVQFTDLRGVAKGKYVPVTQLPALATTGAGFAGPSIVGTGLPRCGPRSEFYARPDLSRVQPLPWQPGYARVVGSGWVDGQPFDACPRQTLQRATARLAARGWTLRTGIEPEFFLLRQTADGWVPADDHDRLDKPSYDLQSLPRQAGFLHALHQVLAGWGLEVLQIDHEDAHGQYEVNFSFDEALASADHLMGFKLAAQALAEAHGCRFSMMPKPFANQPGSGMHFHVSLWDGAGDNLFAPGPGEAGSPTPLSPLGRQFMAGVLAHSAGLCALAAPTVNSYKRLVVGESLSGTSWAPAYVAHGPNNRTCTLRSLSGRFEWRVPDASANPYLATAGLIAAGLDGIDRQLELPTAVDDDLFACPLARIRERGIPLLPQSLAEASDALAADTVLAQALGPVLHTELLRHQRTEWLAYARHVSAWELQRYATAF</sequence>
<dbReference type="PANTHER" id="PTHR43785:SF14">
    <property type="entry name" value="GLUTAMINE SYNTHETASE"/>
    <property type="match status" value="1"/>
</dbReference>
<dbReference type="SMART" id="SM01230">
    <property type="entry name" value="Gln-synt_C"/>
    <property type="match status" value="1"/>
</dbReference>
<dbReference type="GO" id="GO:0006542">
    <property type="term" value="P:glutamine biosynthetic process"/>
    <property type="evidence" value="ECO:0007669"/>
    <property type="project" value="InterPro"/>
</dbReference>
<dbReference type="SUPFAM" id="SSF55931">
    <property type="entry name" value="Glutamine synthetase/guanido kinase"/>
    <property type="match status" value="1"/>
</dbReference>
<evidence type="ECO:0000256" key="1">
    <source>
        <dbReference type="ARBA" id="ARBA00001946"/>
    </source>
</evidence>
<dbReference type="GO" id="GO:0005524">
    <property type="term" value="F:ATP binding"/>
    <property type="evidence" value="ECO:0007669"/>
    <property type="project" value="UniProtKB-KW"/>
</dbReference>
<comment type="cofactor">
    <cofactor evidence="1">
        <name>Mg(2+)</name>
        <dbReference type="ChEBI" id="CHEBI:18420"/>
    </cofactor>
</comment>
<evidence type="ECO:0000256" key="4">
    <source>
        <dbReference type="ARBA" id="ARBA00022840"/>
    </source>
</evidence>
<dbReference type="PANTHER" id="PTHR43785">
    <property type="entry name" value="GAMMA-GLUTAMYLPUTRESCINE SYNTHETASE"/>
    <property type="match status" value="1"/>
</dbReference>
<proteinExistence type="inferred from homology"/>
<dbReference type="InterPro" id="IPR027303">
    <property type="entry name" value="Gln_synth_gly_rich_site"/>
</dbReference>
<dbReference type="InterPro" id="IPR014746">
    <property type="entry name" value="Gln_synth/guanido_kin_cat_dom"/>
</dbReference>
<comment type="caution">
    <text evidence="10">The sequence shown here is derived from an EMBL/GenBank/DDBJ whole genome shotgun (WGS) entry which is preliminary data.</text>
</comment>
<feature type="domain" description="GS beta-grasp" evidence="8">
    <location>
        <begin position="17"/>
        <end position="102"/>
    </location>
</feature>
<dbReference type="Proteomes" id="UP000484255">
    <property type="component" value="Unassembled WGS sequence"/>
</dbReference>
<feature type="domain" description="GS catalytic" evidence="9">
    <location>
        <begin position="108"/>
        <end position="451"/>
    </location>
</feature>
<dbReference type="PROSITE" id="PS00181">
    <property type="entry name" value="GLNA_ATP"/>
    <property type="match status" value="1"/>
</dbReference>
<dbReference type="PROSITE" id="PS51987">
    <property type="entry name" value="GS_CATALYTIC"/>
    <property type="match status" value="1"/>
</dbReference>
<dbReference type="EC" id="6.3.1.2" evidence="10"/>
<dbReference type="Gene3D" id="3.10.20.70">
    <property type="entry name" value="Glutamine synthetase, N-terminal domain"/>
    <property type="match status" value="1"/>
</dbReference>
<dbReference type="InterPro" id="IPR017536">
    <property type="entry name" value="Glutamine_synthetase_typeIII"/>
</dbReference>
<dbReference type="AlphaFoldDB" id="A0A7C9TJC1"/>
<evidence type="ECO:0000313" key="10">
    <source>
        <dbReference type="EMBL" id="NDY90505.1"/>
    </source>
</evidence>
<evidence type="ECO:0000256" key="3">
    <source>
        <dbReference type="ARBA" id="ARBA00022741"/>
    </source>
</evidence>
<dbReference type="PROSITE" id="PS51986">
    <property type="entry name" value="GS_BETA_GRASP"/>
    <property type="match status" value="1"/>
</dbReference>
<evidence type="ECO:0000256" key="7">
    <source>
        <dbReference type="RuleBase" id="RU000384"/>
    </source>
</evidence>
<protein>
    <submittedName>
        <fullName evidence="10">Type III glutamate--ammonia ligase</fullName>
        <ecNumber evidence="10">6.3.1.2</ecNumber>
    </submittedName>
</protein>
<dbReference type="InterPro" id="IPR008146">
    <property type="entry name" value="Gln_synth_cat_dom"/>
</dbReference>
<dbReference type="InterPro" id="IPR036651">
    <property type="entry name" value="Gln_synt_N_sf"/>
</dbReference>
<dbReference type="SUPFAM" id="SSF54368">
    <property type="entry name" value="Glutamine synthetase, N-terminal domain"/>
    <property type="match status" value="1"/>
</dbReference>
<keyword evidence="5" id="KW-0460">Magnesium</keyword>
<dbReference type="InterPro" id="IPR008147">
    <property type="entry name" value="Gln_synt_N"/>
</dbReference>
<evidence type="ECO:0000313" key="11">
    <source>
        <dbReference type="Proteomes" id="UP000484255"/>
    </source>
</evidence>
<dbReference type="GO" id="GO:0004356">
    <property type="term" value="F:glutamine synthetase activity"/>
    <property type="evidence" value="ECO:0007669"/>
    <property type="project" value="UniProtKB-EC"/>
</dbReference>
<gene>
    <name evidence="10" type="primary">glnT</name>
    <name evidence="10" type="ORF">G3A44_04745</name>
</gene>
<keyword evidence="4" id="KW-0067">ATP-binding</keyword>
<dbReference type="Pfam" id="PF00120">
    <property type="entry name" value="Gln-synt_C"/>
    <property type="match status" value="1"/>
</dbReference>
<organism evidence="10 11">
    <name type="scientific">Ideonella livida</name>
    <dbReference type="NCBI Taxonomy" id="2707176"/>
    <lineage>
        <taxon>Bacteria</taxon>
        <taxon>Pseudomonadati</taxon>
        <taxon>Pseudomonadota</taxon>
        <taxon>Betaproteobacteria</taxon>
        <taxon>Burkholderiales</taxon>
        <taxon>Sphaerotilaceae</taxon>
        <taxon>Ideonella</taxon>
    </lineage>
</organism>
<keyword evidence="3" id="KW-0547">Nucleotide-binding</keyword>
<evidence type="ECO:0000259" key="8">
    <source>
        <dbReference type="PROSITE" id="PS51986"/>
    </source>
</evidence>
<dbReference type="NCBIfam" id="TIGR03105">
    <property type="entry name" value="gln_synth_III"/>
    <property type="match status" value="1"/>
</dbReference>
<dbReference type="EMBL" id="JAAGOH010000004">
    <property type="protein sequence ID" value="NDY90505.1"/>
    <property type="molecule type" value="Genomic_DNA"/>
</dbReference>
<reference evidence="10 11" key="1">
    <citation type="submission" date="2020-02" db="EMBL/GenBank/DDBJ databases">
        <title>Ideonella bacterium strain TBM-1.</title>
        <authorList>
            <person name="Chen W.-M."/>
        </authorList>
    </citation>
    <scope>NUCLEOTIDE SEQUENCE [LARGE SCALE GENOMIC DNA]</scope>
    <source>
        <strain evidence="10 11">TBM-1</strain>
    </source>
</reference>
<comment type="similarity">
    <text evidence="6 7">Belongs to the glutamine synthetase family.</text>
</comment>
<evidence type="ECO:0000256" key="5">
    <source>
        <dbReference type="ARBA" id="ARBA00022842"/>
    </source>
</evidence>
<name>A0A7C9TJC1_9BURK</name>
<dbReference type="Gene3D" id="3.30.590.10">
    <property type="entry name" value="Glutamine synthetase/guanido kinase, catalytic domain"/>
    <property type="match status" value="1"/>
</dbReference>
<keyword evidence="2 10" id="KW-0436">Ligase</keyword>
<keyword evidence="11" id="KW-1185">Reference proteome</keyword>